<keyword evidence="6" id="KW-1185">Reference proteome</keyword>
<feature type="compositionally biased region" description="Polar residues" evidence="2">
    <location>
        <begin position="1404"/>
        <end position="1421"/>
    </location>
</feature>
<evidence type="ECO:0000259" key="3">
    <source>
        <dbReference type="PROSITE" id="PS50800"/>
    </source>
</evidence>
<sequence>MSSQYPVLGNKLDLVHLKVTELKEELKRRKLKTSGLKDDLVKRLEEAIRIEREDEELRSELVNAAVVAEGVDNGVDLENPHVVGVKNAEAVSAVSETVEVVVDDAAKRDEKAGDVMVQVGIDESVKAMGSRELQEEVKMGGVNSSRVEEEELTIHATTMETSISVTESVVSEVALSVQDVQNSGTQEANENSSIQLENEDSKPQLENESSKPSDENVMLESSAPDNQVSEVNPNLGFQVNSDSISTDSVSINEKIELKDNIIADDVKLELDDVKLEMVEPSSSNVVPVGGESHPMDVEEPQEKSPSVEKKDDSNGTNADMSKKNDSVDVGYSEKLNLDRSSGDDSMEEDVLESKQIDSKYNTDEVGDKCKIKNELPSVKEENLVNVTEKDLSTDQKEIHVENRTCPVAPMEKRKLNGLVPVCPEIALCGKNELCGSLRSLDFVQDIYASSEGNVVQDLLEALTSIQFKQCGKTDPSLDVLLDQEAVGNTEPLKRQRRWNSESIKVPEQQSSNLTPTATPNDGFQQAPFRRNFSRSESSVSEEAPKERIVPPSQKPPTNSLRIDRFLRPFTLKAVQELLGKTGSVTSFWMDHIKTHCYVMYSSVEEAVETRNTVYNLQWPPNGGRLLVAEFVDPQEVKIRVDAPPQSPAAPVTPSTAAPAPAPPMLQPQPSPLQQVSRQQLPPPPSLPLPPPLSNPPHARERVDFPPPPPLPEKHDPPIVTLDDLFRKTKTAPRIYYLPLSEEQVAAKLAGHGKNTKQSAGVACRKELFQPSRGMWFVAGFGFSEDCMMLKKLKGFLALETFQLRALYMSGLPDMWTYLVFLFLKLVFRVKVERVDPAQHESEKQLITVLPKINGFQIFPFLCQRKKCRVWSGYITLTMRGEHDGIGLAKGLAWYLEFKSFLLGFGGRSLFDVPSIDSFSFALSRWCIHHRSKAELVVETWNKQFHNSDMLKKVPLLYLANDILQNSKRKGNEFVAEFWKVLPAALKNVVEKGDDRDKNVVSRLLSIDRCIRCQYDAVDVLIGVVSLKKSERWLRLLDLCSRGHQVNIWEERTVFGSHARSLREVMLGEDAPPPLELSKKRSRTVKNTKRDSRSIRTKFSIGGAAEKIVSAFNLMVSEQPNEEAEMRNCKSAVRRVRNMEKDVDIACSNNDKDPKRKTLAKELEDNENLLKRSIEKLKSAKASRAALVSQLKEALQEQESELEGVRTQIQAQVEEASKMRRRLNGEVLKASSTTTVPVDSNAKAGQTPKRTAAALAAEVAEKLAASSSSQMIMHAVLSTFAAEEAKNAPKPETSLPVSDPNVFMLTQPLTAPTTHSYQSVLLTQPTMQNQTPTTQSQFHILPKPSSQPYIQPGGGITTSYAYGNFSVLPPGPPPPPPYKVSQTVPLAQQPPQMPQQQPLPLVQQETPINQKQPMSLTQQTLGANFRPQPPGLEYYGHPSHS</sequence>
<dbReference type="EMBL" id="JAAWWB010000010">
    <property type="protein sequence ID" value="KAG6773584.1"/>
    <property type="molecule type" value="Genomic_DNA"/>
</dbReference>
<comment type="caution">
    <text evidence="5">The sequence shown here is derived from an EMBL/GenBank/DDBJ whole genome shotgun (WGS) entry which is preliminary data.</text>
</comment>
<dbReference type="PROSITE" id="PS50800">
    <property type="entry name" value="SAP"/>
    <property type="match status" value="1"/>
</dbReference>
<dbReference type="Pfam" id="PF04818">
    <property type="entry name" value="CID"/>
    <property type="match status" value="1"/>
</dbReference>
<feature type="region of interest" description="Disordered" evidence="2">
    <location>
        <begin position="491"/>
        <end position="559"/>
    </location>
</feature>
<reference evidence="5" key="1">
    <citation type="journal article" date="2020" name="bioRxiv">
        <title>Hybrid origin of Populus tomentosa Carr. identified through genome sequencing and phylogenomic analysis.</title>
        <authorList>
            <person name="An X."/>
            <person name="Gao K."/>
            <person name="Chen Z."/>
            <person name="Li J."/>
            <person name="Yang X."/>
            <person name="Yang X."/>
            <person name="Zhou J."/>
            <person name="Guo T."/>
            <person name="Zhao T."/>
            <person name="Huang S."/>
            <person name="Miao D."/>
            <person name="Khan W.U."/>
            <person name="Rao P."/>
            <person name="Ye M."/>
            <person name="Lei B."/>
            <person name="Liao W."/>
            <person name="Wang J."/>
            <person name="Ji L."/>
            <person name="Li Y."/>
            <person name="Guo B."/>
            <person name="Mustafa N.S."/>
            <person name="Li S."/>
            <person name="Yun Q."/>
            <person name="Keller S.R."/>
            <person name="Mao J."/>
            <person name="Zhang R."/>
            <person name="Strauss S.H."/>
        </authorList>
    </citation>
    <scope>NUCLEOTIDE SEQUENCE</scope>
    <source>
        <strain evidence="5">GM15</strain>
        <tissue evidence="5">Leaf</tissue>
    </source>
</reference>
<feature type="compositionally biased region" description="Pro residues" evidence="2">
    <location>
        <begin position="680"/>
        <end position="694"/>
    </location>
</feature>
<name>A0A8X8D2I9_POPTO</name>
<evidence type="ECO:0000313" key="5">
    <source>
        <dbReference type="EMBL" id="KAG6773584.1"/>
    </source>
</evidence>
<evidence type="ECO:0000313" key="6">
    <source>
        <dbReference type="Proteomes" id="UP000886885"/>
    </source>
</evidence>
<dbReference type="InterPro" id="IPR006569">
    <property type="entry name" value="CID_dom"/>
</dbReference>
<feature type="domain" description="CID" evidence="4">
    <location>
        <begin position="883"/>
        <end position="1030"/>
    </location>
</feature>
<feature type="region of interest" description="Disordered" evidence="2">
    <location>
        <begin position="181"/>
        <end position="245"/>
    </location>
</feature>
<feature type="coiled-coil region" evidence="1">
    <location>
        <begin position="1155"/>
        <end position="1225"/>
    </location>
</feature>
<evidence type="ECO:0008006" key="7">
    <source>
        <dbReference type="Google" id="ProtNLM"/>
    </source>
</evidence>
<dbReference type="OrthoDB" id="5348404at2759"/>
<dbReference type="PANTHER" id="PTHR47031">
    <property type="entry name" value="SAP DNA-BINDING DOMAIN-CONTAINING PROTEIN"/>
    <property type="match status" value="1"/>
</dbReference>
<feature type="compositionally biased region" description="Basic and acidic residues" evidence="2">
    <location>
        <begin position="293"/>
        <end position="313"/>
    </location>
</feature>
<feature type="region of interest" description="Disordered" evidence="2">
    <location>
        <begin position="642"/>
        <end position="718"/>
    </location>
</feature>
<feature type="compositionally biased region" description="Polar residues" evidence="2">
    <location>
        <begin position="507"/>
        <end position="523"/>
    </location>
</feature>
<dbReference type="CDD" id="cd16981">
    <property type="entry name" value="CID_RPRD_like"/>
    <property type="match status" value="1"/>
</dbReference>
<feature type="compositionally biased region" description="Polar residues" evidence="2">
    <location>
        <begin position="223"/>
        <end position="245"/>
    </location>
</feature>
<feature type="domain" description="SAP" evidence="3">
    <location>
        <begin position="14"/>
        <end position="48"/>
    </location>
</feature>
<dbReference type="InterPro" id="IPR003034">
    <property type="entry name" value="SAP_dom"/>
</dbReference>
<feature type="compositionally biased region" description="Low complexity" evidence="2">
    <location>
        <begin position="648"/>
        <end position="658"/>
    </location>
</feature>
<dbReference type="PANTHER" id="PTHR47031:SF3">
    <property type="entry name" value="SAP DOMAIN-CONTAINING PROTEIN"/>
    <property type="match status" value="1"/>
</dbReference>
<evidence type="ECO:0000259" key="4">
    <source>
        <dbReference type="PROSITE" id="PS51391"/>
    </source>
</evidence>
<proteinExistence type="predicted"/>
<feature type="region of interest" description="Disordered" evidence="2">
    <location>
        <begin position="280"/>
        <end position="357"/>
    </location>
</feature>
<dbReference type="InterPro" id="IPR032552">
    <property type="entry name" value="RSB_motif"/>
</dbReference>
<keyword evidence="1" id="KW-0175">Coiled coil</keyword>
<feature type="region of interest" description="Disordered" evidence="2">
    <location>
        <begin position="1387"/>
        <end position="1440"/>
    </location>
</feature>
<gene>
    <name evidence="5" type="ORF">POTOM_020872</name>
</gene>
<dbReference type="PROSITE" id="PS51391">
    <property type="entry name" value="CID"/>
    <property type="match status" value="1"/>
</dbReference>
<dbReference type="SMART" id="SM00513">
    <property type="entry name" value="SAP"/>
    <property type="match status" value="1"/>
</dbReference>
<accession>A0A8X8D2I9</accession>
<dbReference type="CDD" id="cd12432">
    <property type="entry name" value="RRM_ACINU"/>
    <property type="match status" value="1"/>
</dbReference>
<protein>
    <recommendedName>
        <fullName evidence="7">SAP domain-containing protein</fullName>
    </recommendedName>
</protein>
<evidence type="ECO:0000256" key="1">
    <source>
        <dbReference type="SAM" id="Coils"/>
    </source>
</evidence>
<feature type="compositionally biased region" description="Pro residues" evidence="2">
    <location>
        <begin position="659"/>
        <end position="670"/>
    </location>
</feature>
<feature type="compositionally biased region" description="Polar residues" evidence="2">
    <location>
        <begin position="181"/>
        <end position="196"/>
    </location>
</feature>
<dbReference type="SMART" id="SM00582">
    <property type="entry name" value="RPR"/>
    <property type="match status" value="1"/>
</dbReference>
<organism evidence="5 6">
    <name type="scientific">Populus tomentosa</name>
    <name type="common">Chinese white poplar</name>
    <dbReference type="NCBI Taxonomy" id="118781"/>
    <lineage>
        <taxon>Eukaryota</taxon>
        <taxon>Viridiplantae</taxon>
        <taxon>Streptophyta</taxon>
        <taxon>Embryophyta</taxon>
        <taxon>Tracheophyta</taxon>
        <taxon>Spermatophyta</taxon>
        <taxon>Magnoliopsida</taxon>
        <taxon>eudicotyledons</taxon>
        <taxon>Gunneridae</taxon>
        <taxon>Pentapetalae</taxon>
        <taxon>rosids</taxon>
        <taxon>fabids</taxon>
        <taxon>Malpighiales</taxon>
        <taxon>Salicaceae</taxon>
        <taxon>Saliceae</taxon>
        <taxon>Populus</taxon>
    </lineage>
</organism>
<dbReference type="Pfam" id="PF16294">
    <property type="entry name" value="RSB_motif"/>
    <property type="match status" value="1"/>
</dbReference>
<feature type="compositionally biased region" description="Basic and acidic residues" evidence="2">
    <location>
        <begin position="199"/>
        <end position="214"/>
    </location>
</feature>
<feature type="compositionally biased region" description="Low complexity" evidence="2">
    <location>
        <begin position="1387"/>
        <end position="1403"/>
    </location>
</feature>
<dbReference type="Pfam" id="PF02037">
    <property type="entry name" value="SAP"/>
    <property type="match status" value="1"/>
</dbReference>
<evidence type="ECO:0000256" key="2">
    <source>
        <dbReference type="SAM" id="MobiDB-lite"/>
    </source>
</evidence>
<dbReference type="Proteomes" id="UP000886885">
    <property type="component" value="Chromosome 5D"/>
</dbReference>
<dbReference type="InterPro" id="IPR034257">
    <property type="entry name" value="Acinus_RRM"/>
</dbReference>